<sequence>MEARTERGLRDLSRRKRIDVRLQQRARIVLLSAKGMQNQDIAADVGLDRRQLALWRSRFLEGGIEALSKDAPRSARPGSVMAEIAARIVQATPTGPSWLNMVERFFHDITDKRIRRGSSTSVLALELAIDMYVTQHNIEPKLFIWTASASDILAKVALAMAALAAASG</sequence>
<gene>
    <name evidence="1" type="ORF">AQPW35_47500</name>
</gene>
<organism evidence="1 2">
    <name type="scientific">Pseudaquabacterium pictum</name>
    <dbReference type="NCBI Taxonomy" id="2315236"/>
    <lineage>
        <taxon>Bacteria</taxon>
        <taxon>Pseudomonadati</taxon>
        <taxon>Pseudomonadota</taxon>
        <taxon>Betaproteobacteria</taxon>
        <taxon>Burkholderiales</taxon>
        <taxon>Sphaerotilaceae</taxon>
        <taxon>Pseudaquabacterium</taxon>
    </lineage>
</organism>
<dbReference type="Pfam" id="PF13384">
    <property type="entry name" value="HTH_23"/>
    <property type="match status" value="1"/>
</dbReference>
<dbReference type="RefSeq" id="WP_373282587.1">
    <property type="nucleotide sequence ID" value="NZ_BJCL01000018.1"/>
</dbReference>
<keyword evidence="2" id="KW-1185">Reference proteome</keyword>
<dbReference type="SUPFAM" id="SSF46689">
    <property type="entry name" value="Homeodomain-like"/>
    <property type="match status" value="1"/>
</dbReference>
<dbReference type="AlphaFoldDB" id="A0A480AVE0"/>
<accession>A0A480AVE0</accession>
<evidence type="ECO:0008006" key="3">
    <source>
        <dbReference type="Google" id="ProtNLM"/>
    </source>
</evidence>
<name>A0A480AVE0_9BURK</name>
<dbReference type="InterPro" id="IPR009057">
    <property type="entry name" value="Homeodomain-like_sf"/>
</dbReference>
<dbReference type="Proteomes" id="UP000301751">
    <property type="component" value="Unassembled WGS sequence"/>
</dbReference>
<proteinExistence type="predicted"/>
<evidence type="ECO:0000313" key="1">
    <source>
        <dbReference type="EMBL" id="GCL65669.1"/>
    </source>
</evidence>
<reference evidence="2" key="1">
    <citation type="submission" date="2019-03" db="EMBL/GenBank/DDBJ databases">
        <title>Aquabacterium pictum sp.nov., the first bacteriochlorophyll a-containing freshwater bacterium in the genus Aquabacterium of the class Betaproteobacteria.</title>
        <authorList>
            <person name="Hirose S."/>
            <person name="Tank M."/>
            <person name="Hara E."/>
            <person name="Tamaki H."/>
            <person name="Takaichi S."/>
            <person name="Haruta S."/>
            <person name="Hanada S."/>
        </authorList>
    </citation>
    <scope>NUCLEOTIDE SEQUENCE [LARGE SCALE GENOMIC DNA]</scope>
    <source>
        <strain evidence="2">W35</strain>
    </source>
</reference>
<evidence type="ECO:0000313" key="2">
    <source>
        <dbReference type="Proteomes" id="UP000301751"/>
    </source>
</evidence>
<protein>
    <recommendedName>
        <fullName evidence="3">Winged helix-turn helix domain-containing protein</fullName>
    </recommendedName>
</protein>
<dbReference type="EMBL" id="BJCL01000018">
    <property type="protein sequence ID" value="GCL65669.1"/>
    <property type="molecule type" value="Genomic_DNA"/>
</dbReference>
<comment type="caution">
    <text evidence="1">The sequence shown here is derived from an EMBL/GenBank/DDBJ whole genome shotgun (WGS) entry which is preliminary data.</text>
</comment>